<dbReference type="Proteomes" id="UP001529338">
    <property type="component" value="Unassembled WGS sequence"/>
</dbReference>
<evidence type="ECO:0000313" key="7">
    <source>
        <dbReference type="EMBL" id="MDM7853626.1"/>
    </source>
</evidence>
<evidence type="ECO:0000256" key="5">
    <source>
        <dbReference type="ARBA" id="ARBA00023163"/>
    </source>
</evidence>
<comment type="caution">
    <text evidence="7">The sequence shown here is derived from an EMBL/GenBank/DDBJ whole genome shotgun (WGS) entry which is preliminary data.</text>
</comment>
<keyword evidence="5" id="KW-0804">Transcription</keyword>
<dbReference type="InterPro" id="IPR036388">
    <property type="entry name" value="WH-like_DNA-bd_sf"/>
</dbReference>
<dbReference type="Pfam" id="PF00155">
    <property type="entry name" value="Aminotran_1_2"/>
    <property type="match status" value="1"/>
</dbReference>
<dbReference type="PANTHER" id="PTHR46577:SF1">
    <property type="entry name" value="HTH-TYPE TRANSCRIPTIONAL REGULATORY PROTEIN GABR"/>
    <property type="match status" value="1"/>
</dbReference>
<keyword evidence="7" id="KW-0808">Transferase</keyword>
<dbReference type="GO" id="GO:0008483">
    <property type="term" value="F:transaminase activity"/>
    <property type="evidence" value="ECO:0007669"/>
    <property type="project" value="UniProtKB-KW"/>
</dbReference>
<feature type="domain" description="HTH gntR-type" evidence="6">
    <location>
        <begin position="23"/>
        <end position="91"/>
    </location>
</feature>
<keyword evidence="4" id="KW-0238">DNA-binding</keyword>
<dbReference type="InterPro" id="IPR000524">
    <property type="entry name" value="Tscrpt_reg_HTH_GntR"/>
</dbReference>
<dbReference type="Pfam" id="PF00392">
    <property type="entry name" value="GntR"/>
    <property type="match status" value="1"/>
</dbReference>
<dbReference type="Gene3D" id="3.40.640.10">
    <property type="entry name" value="Type I PLP-dependent aspartate aminotransferase-like (Major domain)"/>
    <property type="match status" value="1"/>
</dbReference>
<keyword evidence="7" id="KW-0032">Aminotransferase</keyword>
<evidence type="ECO:0000259" key="6">
    <source>
        <dbReference type="PROSITE" id="PS50949"/>
    </source>
</evidence>
<dbReference type="InterPro" id="IPR051446">
    <property type="entry name" value="HTH_trans_reg/aminotransferase"/>
</dbReference>
<dbReference type="RefSeq" id="WP_289453146.1">
    <property type="nucleotide sequence ID" value="NZ_JAUCGQ010000001.1"/>
</dbReference>
<accession>A0ABT7SBR7</accession>
<dbReference type="InterPro" id="IPR036390">
    <property type="entry name" value="WH_DNA-bd_sf"/>
</dbReference>
<protein>
    <submittedName>
        <fullName evidence="7">PLP-dependent aminotransferase family protein</fullName>
    </submittedName>
</protein>
<evidence type="ECO:0000256" key="4">
    <source>
        <dbReference type="ARBA" id="ARBA00023125"/>
    </source>
</evidence>
<keyword evidence="3" id="KW-0805">Transcription regulation</keyword>
<dbReference type="CDD" id="cd00609">
    <property type="entry name" value="AAT_like"/>
    <property type="match status" value="1"/>
</dbReference>
<dbReference type="InterPro" id="IPR004839">
    <property type="entry name" value="Aminotransferase_I/II_large"/>
</dbReference>
<dbReference type="CDD" id="cd07377">
    <property type="entry name" value="WHTH_GntR"/>
    <property type="match status" value="1"/>
</dbReference>
<dbReference type="SUPFAM" id="SSF46785">
    <property type="entry name" value="Winged helix' DNA-binding domain"/>
    <property type="match status" value="1"/>
</dbReference>
<dbReference type="EMBL" id="JAUCGQ010000001">
    <property type="protein sequence ID" value="MDM7853626.1"/>
    <property type="molecule type" value="Genomic_DNA"/>
</dbReference>
<keyword evidence="2" id="KW-0663">Pyridoxal phosphate</keyword>
<evidence type="ECO:0000256" key="1">
    <source>
        <dbReference type="ARBA" id="ARBA00005384"/>
    </source>
</evidence>
<evidence type="ECO:0000313" key="8">
    <source>
        <dbReference type="Proteomes" id="UP001529338"/>
    </source>
</evidence>
<dbReference type="SUPFAM" id="SSF53383">
    <property type="entry name" value="PLP-dependent transferases"/>
    <property type="match status" value="1"/>
</dbReference>
<dbReference type="PANTHER" id="PTHR46577">
    <property type="entry name" value="HTH-TYPE TRANSCRIPTIONAL REGULATORY PROTEIN GABR"/>
    <property type="match status" value="1"/>
</dbReference>
<evidence type="ECO:0000256" key="3">
    <source>
        <dbReference type="ARBA" id="ARBA00023015"/>
    </source>
</evidence>
<dbReference type="InterPro" id="IPR015421">
    <property type="entry name" value="PyrdxlP-dep_Trfase_major"/>
</dbReference>
<sequence length="482" mass="50864">MLTDRRIGAPRLVALLGAWRRDGAAYGALADALRAAILSGAVPLRTTLPGERELADALAVSRTTTASAYDVLRTEGYLVSRRGSGTVTTLPARAAGRPRADTTPADEDVLDLSIAAPPAPTRLHAAYLAALDALPRHLATTGYTPLGVPELREAIADRYTRRGTPTTPDQVLVTTGAQHAIHLLLAAHCGPGDRVVVEHPTYPRAIDAARAAGGRPVPVPVHADGLDLDLLDSTVRQVSPRVAYLIPDHHNPTGTSLSAEARDRVRALARRTRTLVVADEALTDLTLDGPPPAPLTGDGRDAGLVVTVGSASKSFWGGLRIGWVRADPELVARLAAERSHVDLGTPVLEQLVAARLLLDGADALDERRAFLRSQRELLRGLLAERLPDWRFAVPPGGLALWVDLGAPVSSAVVALCARLGLRLAAGPAFGVDGSFERYLRLPYTADDDALGRAVAILADAWTAVARTPPSTADARLPYAAVV</sequence>
<gene>
    <name evidence="7" type="ORF">QRT04_01665</name>
</gene>
<dbReference type="InterPro" id="IPR015424">
    <property type="entry name" value="PyrdxlP-dep_Trfase"/>
</dbReference>
<organism evidence="7 8">
    <name type="scientific">Cellulomonas alba</name>
    <dbReference type="NCBI Taxonomy" id="3053467"/>
    <lineage>
        <taxon>Bacteria</taxon>
        <taxon>Bacillati</taxon>
        <taxon>Actinomycetota</taxon>
        <taxon>Actinomycetes</taxon>
        <taxon>Micrococcales</taxon>
        <taxon>Cellulomonadaceae</taxon>
        <taxon>Cellulomonas</taxon>
    </lineage>
</organism>
<proteinExistence type="inferred from homology"/>
<comment type="similarity">
    <text evidence="1">In the C-terminal section; belongs to the class-I pyridoxal-phosphate-dependent aminotransferase family.</text>
</comment>
<keyword evidence="8" id="KW-1185">Reference proteome</keyword>
<dbReference type="PROSITE" id="PS50949">
    <property type="entry name" value="HTH_GNTR"/>
    <property type="match status" value="1"/>
</dbReference>
<name>A0ABT7SBR7_9CELL</name>
<dbReference type="PRINTS" id="PR00035">
    <property type="entry name" value="HTHGNTR"/>
</dbReference>
<dbReference type="Gene3D" id="1.10.10.10">
    <property type="entry name" value="Winged helix-like DNA-binding domain superfamily/Winged helix DNA-binding domain"/>
    <property type="match status" value="1"/>
</dbReference>
<evidence type="ECO:0000256" key="2">
    <source>
        <dbReference type="ARBA" id="ARBA00022898"/>
    </source>
</evidence>
<dbReference type="SMART" id="SM00345">
    <property type="entry name" value="HTH_GNTR"/>
    <property type="match status" value="1"/>
</dbReference>
<reference evidence="7 8" key="1">
    <citation type="submission" date="2023-06" db="EMBL/GenBank/DDBJ databases">
        <title>Cellulomonas sp. MW4 Whole genome sequence.</title>
        <authorList>
            <person name="Park S."/>
        </authorList>
    </citation>
    <scope>NUCLEOTIDE SEQUENCE [LARGE SCALE GENOMIC DNA]</scope>
    <source>
        <strain evidence="7 8">MW4</strain>
    </source>
</reference>